<evidence type="ECO:0000313" key="1">
    <source>
        <dbReference type="EMBL" id="WOL19790.1"/>
    </source>
</evidence>
<name>A0AAQ3L459_9LILI</name>
<proteinExistence type="predicted"/>
<protein>
    <recommendedName>
        <fullName evidence="3">Reverse transcriptase zinc-binding domain-containing protein</fullName>
    </recommendedName>
</protein>
<dbReference type="Proteomes" id="UP001327560">
    <property type="component" value="Chromosome 9"/>
</dbReference>
<accession>A0AAQ3L459</accession>
<dbReference type="EMBL" id="CP136898">
    <property type="protein sequence ID" value="WOL19790.1"/>
    <property type="molecule type" value="Genomic_DNA"/>
</dbReference>
<evidence type="ECO:0000313" key="2">
    <source>
        <dbReference type="Proteomes" id="UP001327560"/>
    </source>
</evidence>
<keyword evidence="2" id="KW-1185">Reference proteome</keyword>
<sequence>MVHAHQPLVIVPINHDDKFIWNLGSGGSYSVASGYEIAFRFYHPPVTKGPPYKRLWNSIWDIKVSPKIKILIWKLLHEGVPNSPISGTQQYQVFSKLKLVRQGILSWLKNNSLQQQQLHALTPANTLDYSVRKRILEDKLLQALKDEEIYWRQKSKIKWLREGDRNTGYFRACTKARRNYNSIPRIKNSENEWVEGVDQVAQVAISHFNSKFGSSNPTDINRYLQGIQKKVSRRADNWLIRPVTYEEIKKIKKGSL</sequence>
<dbReference type="AlphaFoldDB" id="A0AAQ3L459"/>
<evidence type="ECO:0008006" key="3">
    <source>
        <dbReference type="Google" id="ProtNLM"/>
    </source>
</evidence>
<reference evidence="1 2" key="1">
    <citation type="submission" date="2023-10" db="EMBL/GenBank/DDBJ databases">
        <title>Chromosome-scale genome assembly provides insights into flower coloration mechanisms of Canna indica.</title>
        <authorList>
            <person name="Li C."/>
        </authorList>
    </citation>
    <scope>NUCLEOTIDE SEQUENCE [LARGE SCALE GENOMIC DNA]</scope>
    <source>
        <tissue evidence="1">Flower</tissue>
    </source>
</reference>
<organism evidence="1 2">
    <name type="scientific">Canna indica</name>
    <name type="common">Indian-shot</name>
    <dbReference type="NCBI Taxonomy" id="4628"/>
    <lineage>
        <taxon>Eukaryota</taxon>
        <taxon>Viridiplantae</taxon>
        <taxon>Streptophyta</taxon>
        <taxon>Embryophyta</taxon>
        <taxon>Tracheophyta</taxon>
        <taxon>Spermatophyta</taxon>
        <taxon>Magnoliopsida</taxon>
        <taxon>Liliopsida</taxon>
        <taxon>Zingiberales</taxon>
        <taxon>Cannaceae</taxon>
        <taxon>Canna</taxon>
    </lineage>
</organism>
<gene>
    <name evidence="1" type="ORF">Cni_G28592</name>
</gene>